<proteinExistence type="predicted"/>
<dbReference type="Proteomes" id="UP000203826">
    <property type="component" value="Segment"/>
</dbReference>
<sequence>MIQLSDLPDKIPNNIKIIIQKIVAINIIQKKAKINFEKKFGINWKDIINYKWTVEDLDYYCERNGIMDPWYDYCDHPMFAYSNNK</sequence>
<keyword evidence="2" id="KW-1185">Reference proteome</keyword>
<organism evidence="1 2">
    <name type="scientific">Chrysochromulina ericina virus CeV-01B</name>
    <dbReference type="NCBI Taxonomy" id="3070830"/>
    <lineage>
        <taxon>Viruses</taxon>
        <taxon>Varidnaviria</taxon>
        <taxon>Bamfordvirae</taxon>
        <taxon>Nucleocytoviricota</taxon>
        <taxon>Megaviricetes</taxon>
        <taxon>Imitervirales</taxon>
        <taxon>Mesomimiviridae</taxon>
        <taxon>Tethysvirus</taxon>
        <taxon>Tethysvirus raunefjordenense</taxon>
    </lineage>
</organism>
<gene>
    <name evidence="1" type="ORF">ceV_448</name>
</gene>
<name>A0A0N9R118_9VIRU</name>
<dbReference type="EMBL" id="KT820662">
    <property type="protein sequence ID" value="ALH23354.1"/>
    <property type="molecule type" value="Genomic_DNA"/>
</dbReference>
<protein>
    <submittedName>
        <fullName evidence="1">Uncharacterized protein</fullName>
    </submittedName>
</protein>
<evidence type="ECO:0000313" key="2">
    <source>
        <dbReference type="Proteomes" id="UP000203826"/>
    </source>
</evidence>
<reference evidence="1 2" key="1">
    <citation type="journal article" date="2015" name="Genome Announc.">
        <title>The 474-Kilobase-Pair Complete Genome Sequence of CeV-01B, a Virus Infecting Haptolina (Chrysochromulina) ericina (Prymnesiophyceae).</title>
        <authorList>
            <person name="Gallot-Lavallee L."/>
            <person name="Pagarete A."/>
            <person name="Legendre M."/>
            <person name="Santini S."/>
            <person name="Sandaa R.A."/>
            <person name="Himmelbauer H."/>
            <person name="Ogata H."/>
            <person name="Bratbak G."/>
            <person name="Claverie J.M."/>
        </authorList>
    </citation>
    <scope>NUCLEOTIDE SEQUENCE [LARGE SCALE GENOMIC DNA]</scope>
    <source>
        <strain evidence="1">CeV-01B</strain>
    </source>
</reference>
<accession>A0A0N9R118</accession>
<evidence type="ECO:0000313" key="1">
    <source>
        <dbReference type="EMBL" id="ALH23354.1"/>
    </source>
</evidence>
<dbReference type="KEGG" id="vg:26049315"/>